<evidence type="ECO:0000256" key="2">
    <source>
        <dbReference type="ARBA" id="ARBA00022617"/>
    </source>
</evidence>
<dbReference type="Pfam" id="PF01152">
    <property type="entry name" value="Bac_globin"/>
    <property type="match status" value="1"/>
</dbReference>
<evidence type="ECO:0000313" key="7">
    <source>
        <dbReference type="Proteomes" id="UP000199729"/>
    </source>
</evidence>
<dbReference type="GO" id="GO:0020037">
    <property type="term" value="F:heme binding"/>
    <property type="evidence" value="ECO:0007669"/>
    <property type="project" value="InterPro"/>
</dbReference>
<dbReference type="KEGG" id="vff:VITFI_CDS0585"/>
<keyword evidence="2" id="KW-0349">Heme</keyword>
<dbReference type="InterPro" id="IPR044203">
    <property type="entry name" value="GlbO/GLB3-like"/>
</dbReference>
<dbReference type="GO" id="GO:0019825">
    <property type="term" value="F:oxygen binding"/>
    <property type="evidence" value="ECO:0007669"/>
    <property type="project" value="InterPro"/>
</dbReference>
<dbReference type="GO" id="GO:0046872">
    <property type="term" value="F:metal ion binding"/>
    <property type="evidence" value="ECO:0007669"/>
    <property type="project" value="UniProtKB-KW"/>
</dbReference>
<evidence type="ECO:0000256" key="1">
    <source>
        <dbReference type="ARBA" id="ARBA00022448"/>
    </source>
</evidence>
<dbReference type="SUPFAM" id="SSF46458">
    <property type="entry name" value="Globin-like"/>
    <property type="match status" value="1"/>
</dbReference>
<dbReference type="InterPro" id="IPR001486">
    <property type="entry name" value="Hemoglobin_trunc"/>
</dbReference>
<dbReference type="CDD" id="cd14773">
    <property type="entry name" value="TrHb2_PhHbO-like_O"/>
    <property type="match status" value="1"/>
</dbReference>
<dbReference type="AlphaFoldDB" id="A0A221KBF9"/>
<sequence>MPLAAAPANPHFGRLGGREAIVRLVDAFYRAMDTRPDARVIRAMHEPDLTHTRRVLVDYLCEWTGGPKAYSAQRGAPMLRRRHQPFDIDASARDAWMACMRQALTEVVTDEGLRAELETAFWKIADFIRNTETHGERRPHPGRPMEVHPHATPLTHASAVSSPPHQPESLS</sequence>
<protein>
    <submittedName>
        <fullName evidence="6">Globin</fullName>
    </submittedName>
</protein>
<keyword evidence="1" id="KW-0813">Transport</keyword>
<keyword evidence="3" id="KW-0479">Metal-binding</keyword>
<dbReference type="PANTHER" id="PTHR47366:SF1">
    <property type="entry name" value="TWO-ON-TWO HEMOGLOBIN-3"/>
    <property type="match status" value="1"/>
</dbReference>
<comment type="similarity">
    <text evidence="5">Belongs to the truncated hemoglobin family. Group II subfamily.</text>
</comment>
<dbReference type="InterPro" id="IPR012292">
    <property type="entry name" value="Globin/Proto"/>
</dbReference>
<evidence type="ECO:0000313" key="6">
    <source>
        <dbReference type="EMBL" id="ASM76364.1"/>
    </source>
</evidence>
<dbReference type="GO" id="GO:0005344">
    <property type="term" value="F:oxygen carrier activity"/>
    <property type="evidence" value="ECO:0007669"/>
    <property type="project" value="InterPro"/>
</dbReference>
<dbReference type="PANTHER" id="PTHR47366">
    <property type="entry name" value="TWO-ON-TWO HEMOGLOBIN-3"/>
    <property type="match status" value="1"/>
</dbReference>
<proteinExistence type="inferred from homology"/>
<evidence type="ECO:0000256" key="4">
    <source>
        <dbReference type="ARBA" id="ARBA00023004"/>
    </source>
</evidence>
<dbReference type="Gene3D" id="1.10.490.10">
    <property type="entry name" value="Globins"/>
    <property type="match status" value="1"/>
</dbReference>
<dbReference type="EMBL" id="CP022423">
    <property type="protein sequence ID" value="ASM76364.1"/>
    <property type="molecule type" value="Genomic_DNA"/>
</dbReference>
<organism evidence="6 7">
    <name type="scientific">Vitreoscilla filiformis</name>
    <dbReference type="NCBI Taxonomy" id="63"/>
    <lineage>
        <taxon>Bacteria</taxon>
        <taxon>Pseudomonadati</taxon>
        <taxon>Pseudomonadota</taxon>
        <taxon>Betaproteobacteria</taxon>
        <taxon>Neisseriales</taxon>
        <taxon>Neisseriaceae</taxon>
        <taxon>Vitreoscilla</taxon>
    </lineage>
</organism>
<dbReference type="Proteomes" id="UP000199729">
    <property type="component" value="Chromosome"/>
</dbReference>
<reference evidence="6 7" key="1">
    <citation type="submission" date="2017-07" db="EMBL/GenBank/DDBJ databases">
        <title>Complete Genome Sequence of the cosmetic ferment Vitreoscilla filiformis (ATCC15551).</title>
        <authorList>
            <person name="Contreras S."/>
            <person name="Sagory-Zalkind P."/>
            <person name="Blanquart H."/>
            <person name="Iltis A."/>
            <person name="Morand S.C."/>
        </authorList>
    </citation>
    <scope>NUCLEOTIDE SEQUENCE [LARGE SCALE GENOMIC DNA]</scope>
    <source>
        <strain evidence="6 7">ATCC 15551</strain>
    </source>
</reference>
<evidence type="ECO:0000256" key="5">
    <source>
        <dbReference type="ARBA" id="ARBA00034496"/>
    </source>
</evidence>
<name>A0A221KBF9_VITFI</name>
<gene>
    <name evidence="6" type="ORF">VITFI_CDS0585</name>
</gene>
<accession>A0A221KBF9</accession>
<evidence type="ECO:0000256" key="3">
    <source>
        <dbReference type="ARBA" id="ARBA00022723"/>
    </source>
</evidence>
<dbReference type="InterPro" id="IPR009050">
    <property type="entry name" value="Globin-like_sf"/>
</dbReference>
<keyword evidence="7" id="KW-1185">Reference proteome</keyword>
<keyword evidence="4" id="KW-0408">Iron</keyword>